<proteinExistence type="predicted"/>
<reference evidence="2 3" key="1">
    <citation type="journal article" date="2019" name="Nat. Ecol. Evol.">
        <title>Megaphylogeny resolves global patterns of mushroom evolution.</title>
        <authorList>
            <person name="Varga T."/>
            <person name="Krizsan K."/>
            <person name="Foldi C."/>
            <person name="Dima B."/>
            <person name="Sanchez-Garcia M."/>
            <person name="Sanchez-Ramirez S."/>
            <person name="Szollosi G.J."/>
            <person name="Szarkandi J.G."/>
            <person name="Papp V."/>
            <person name="Albert L."/>
            <person name="Andreopoulos W."/>
            <person name="Angelini C."/>
            <person name="Antonin V."/>
            <person name="Barry K.W."/>
            <person name="Bougher N.L."/>
            <person name="Buchanan P."/>
            <person name="Buyck B."/>
            <person name="Bense V."/>
            <person name="Catcheside P."/>
            <person name="Chovatia M."/>
            <person name="Cooper J."/>
            <person name="Damon W."/>
            <person name="Desjardin D."/>
            <person name="Finy P."/>
            <person name="Geml J."/>
            <person name="Haridas S."/>
            <person name="Hughes K."/>
            <person name="Justo A."/>
            <person name="Karasinski D."/>
            <person name="Kautmanova I."/>
            <person name="Kiss B."/>
            <person name="Kocsube S."/>
            <person name="Kotiranta H."/>
            <person name="LaButti K.M."/>
            <person name="Lechner B.E."/>
            <person name="Liimatainen K."/>
            <person name="Lipzen A."/>
            <person name="Lukacs Z."/>
            <person name="Mihaltcheva S."/>
            <person name="Morgado L.N."/>
            <person name="Niskanen T."/>
            <person name="Noordeloos M.E."/>
            <person name="Ohm R.A."/>
            <person name="Ortiz-Santana B."/>
            <person name="Ovrebo C."/>
            <person name="Racz N."/>
            <person name="Riley R."/>
            <person name="Savchenko A."/>
            <person name="Shiryaev A."/>
            <person name="Soop K."/>
            <person name="Spirin V."/>
            <person name="Szebenyi C."/>
            <person name="Tomsovsky M."/>
            <person name="Tulloss R.E."/>
            <person name="Uehling J."/>
            <person name="Grigoriev I.V."/>
            <person name="Vagvolgyi C."/>
            <person name="Papp T."/>
            <person name="Martin F.M."/>
            <person name="Miettinen O."/>
            <person name="Hibbett D.S."/>
            <person name="Nagy L.G."/>
        </authorList>
    </citation>
    <scope>NUCLEOTIDE SEQUENCE [LARGE SCALE GENOMIC DNA]</scope>
    <source>
        <strain evidence="2 3">FP101781</strain>
    </source>
</reference>
<name>A0A4Y7SQD3_COPMI</name>
<evidence type="ECO:0000256" key="1">
    <source>
        <dbReference type="SAM" id="MobiDB-lite"/>
    </source>
</evidence>
<dbReference type="EMBL" id="QPFP01000073">
    <property type="protein sequence ID" value="TEB23868.1"/>
    <property type="molecule type" value="Genomic_DNA"/>
</dbReference>
<dbReference type="STRING" id="71717.A0A4Y7SQD3"/>
<dbReference type="AlphaFoldDB" id="A0A4Y7SQD3"/>
<comment type="caution">
    <text evidence="2">The sequence shown here is derived from an EMBL/GenBank/DDBJ whole genome shotgun (WGS) entry which is preliminary data.</text>
</comment>
<gene>
    <name evidence="2" type="ORF">FA13DRAFT_1797728</name>
</gene>
<sequence length="308" mass="34226">MTSPLAKAVPAHWNRPHRAGEPGNRAGGEPFVPQLWQMAPLTWTSTSKAVWNTRFNIIDLIDDGPDGQLPTFPTSKALKDYSFTERKLFPRQCSTAGAILTSLLASGLPAAAACDEAEDPIGSLNTAFASISLAPIIEEEPSPLLSFFSHFPGFNYNPTKSSTSEFYRLCRHMRWKRKSPEREEAYRDFCNAMASQFGWKYGVHMDDLGAWQRLCQRLEINPVPDDLEEAREAVFNTHVNLVELVDEGGVQIFPTEVELSGYSKGTGKIFPQRRVTEAGTILASLLRYIDSPPPAGTRRTSMGVLVYN</sequence>
<keyword evidence="3" id="KW-1185">Reference proteome</keyword>
<feature type="region of interest" description="Disordered" evidence="1">
    <location>
        <begin position="1"/>
        <end position="26"/>
    </location>
</feature>
<dbReference type="OrthoDB" id="6105938at2759"/>
<evidence type="ECO:0000313" key="3">
    <source>
        <dbReference type="Proteomes" id="UP000298030"/>
    </source>
</evidence>
<organism evidence="2 3">
    <name type="scientific">Coprinellus micaceus</name>
    <name type="common">Glistening ink-cap mushroom</name>
    <name type="synonym">Coprinus micaceus</name>
    <dbReference type="NCBI Taxonomy" id="71717"/>
    <lineage>
        <taxon>Eukaryota</taxon>
        <taxon>Fungi</taxon>
        <taxon>Dikarya</taxon>
        <taxon>Basidiomycota</taxon>
        <taxon>Agaricomycotina</taxon>
        <taxon>Agaricomycetes</taxon>
        <taxon>Agaricomycetidae</taxon>
        <taxon>Agaricales</taxon>
        <taxon>Agaricineae</taxon>
        <taxon>Psathyrellaceae</taxon>
        <taxon>Coprinellus</taxon>
    </lineage>
</organism>
<dbReference type="PANTHER" id="PTHR38846:SF1">
    <property type="entry name" value="C3H1-TYPE DOMAIN-CONTAINING PROTEIN"/>
    <property type="match status" value="1"/>
</dbReference>
<dbReference type="Proteomes" id="UP000298030">
    <property type="component" value="Unassembled WGS sequence"/>
</dbReference>
<dbReference type="PANTHER" id="PTHR38846">
    <property type="entry name" value="C3H1-TYPE DOMAIN-CONTAINING PROTEIN"/>
    <property type="match status" value="1"/>
</dbReference>
<protein>
    <submittedName>
        <fullName evidence="2">Uncharacterized protein</fullName>
    </submittedName>
</protein>
<accession>A0A4Y7SQD3</accession>
<evidence type="ECO:0000313" key="2">
    <source>
        <dbReference type="EMBL" id="TEB23868.1"/>
    </source>
</evidence>